<evidence type="ECO:0000256" key="3">
    <source>
        <dbReference type="ARBA" id="ARBA00007494"/>
    </source>
</evidence>
<dbReference type="InterPro" id="IPR018314">
    <property type="entry name" value="RsmB/NOL1/NOP2-like_CS"/>
</dbReference>
<name>D6GS87_FILAD</name>
<evidence type="ECO:0000313" key="16">
    <source>
        <dbReference type="EMBL" id="EFE28528.1"/>
    </source>
</evidence>
<dbReference type="SUPFAM" id="SSF48013">
    <property type="entry name" value="NusB-like"/>
    <property type="match status" value="1"/>
</dbReference>
<dbReference type="InterPro" id="IPR054728">
    <property type="entry name" value="RsmB-like_ferredoxin"/>
</dbReference>
<comment type="subcellular location">
    <subcellularLocation>
        <location evidence="2">Cytoplasm</location>
    </subcellularLocation>
</comment>
<protein>
    <recommendedName>
        <fullName evidence="4">16S rRNA (cytosine(967)-C(5))-methyltransferase</fullName>
        <ecNumber evidence="4">2.1.1.176</ecNumber>
    </recommendedName>
    <alternativeName>
        <fullName evidence="11">16S rRNA m5C967 methyltransferase</fullName>
    </alternativeName>
    <alternativeName>
        <fullName evidence="12">rRNA (cytosine-C(5)-)-methyltransferase RsmB</fullName>
    </alternativeName>
</protein>
<feature type="active site" description="Nucleophile" evidence="14">
    <location>
        <position position="381"/>
    </location>
</feature>
<dbReference type="eggNOG" id="COG0144">
    <property type="taxonomic scope" value="Bacteria"/>
</dbReference>
<dbReference type="Gene3D" id="3.30.70.1170">
    <property type="entry name" value="Sun protein, domain 3"/>
    <property type="match status" value="1"/>
</dbReference>
<comment type="function">
    <text evidence="1">Specifically methylates the cytosine at position 967 (m5C967) of 16S rRNA.</text>
</comment>
<dbReference type="Gene3D" id="1.10.940.10">
    <property type="entry name" value="NusB-like"/>
    <property type="match status" value="1"/>
</dbReference>
<dbReference type="InterPro" id="IPR023267">
    <property type="entry name" value="RCMT"/>
</dbReference>
<dbReference type="InterPro" id="IPR001678">
    <property type="entry name" value="MeTrfase_RsmB-F_NOP2_dom"/>
</dbReference>
<comment type="similarity">
    <text evidence="3 14">Belongs to the class I-like SAM-binding methyltransferase superfamily. RsmB/NOP family.</text>
</comment>
<organism evidence="16 17">
    <name type="scientific">Filifactor alocis (strain ATCC 35896 / CCUG 47790 / D40 B5)</name>
    <name type="common">Fusobacterium alocis</name>
    <dbReference type="NCBI Taxonomy" id="546269"/>
    <lineage>
        <taxon>Bacteria</taxon>
        <taxon>Bacillati</taxon>
        <taxon>Bacillota</taxon>
        <taxon>Clostridia</taxon>
        <taxon>Peptostreptococcales</taxon>
        <taxon>Filifactoraceae</taxon>
        <taxon>Filifactor</taxon>
    </lineage>
</organism>
<dbReference type="InterPro" id="IPR049560">
    <property type="entry name" value="MeTrfase_RsmB-F_NOP2_cat"/>
</dbReference>
<keyword evidence="17" id="KW-1185">Reference proteome</keyword>
<evidence type="ECO:0000256" key="8">
    <source>
        <dbReference type="ARBA" id="ARBA00022679"/>
    </source>
</evidence>
<feature type="binding site" evidence="14">
    <location>
        <begin position="260"/>
        <end position="266"/>
    </location>
    <ligand>
        <name>S-adenosyl-L-methionine</name>
        <dbReference type="ChEBI" id="CHEBI:59789"/>
    </ligand>
</feature>
<evidence type="ECO:0000256" key="2">
    <source>
        <dbReference type="ARBA" id="ARBA00004496"/>
    </source>
</evidence>
<dbReference type="PATRIC" id="fig|546269.5.peg.208"/>
<dbReference type="FunFam" id="3.40.50.150:FF:000022">
    <property type="entry name" value="Ribosomal RNA small subunit methyltransferase B"/>
    <property type="match status" value="1"/>
</dbReference>
<feature type="domain" description="SAM-dependent MTase RsmB/NOP-type" evidence="15">
    <location>
        <begin position="170"/>
        <end position="439"/>
    </location>
</feature>
<feature type="binding site" evidence="14">
    <location>
        <position position="284"/>
    </location>
    <ligand>
        <name>S-adenosyl-L-methionine</name>
        <dbReference type="ChEBI" id="CHEBI:59789"/>
    </ligand>
</feature>
<dbReference type="Pfam" id="PF01189">
    <property type="entry name" value="Methyltr_RsmB-F"/>
    <property type="match status" value="1"/>
</dbReference>
<keyword evidence="9 14" id="KW-0949">S-adenosyl-L-methionine</keyword>
<evidence type="ECO:0000256" key="9">
    <source>
        <dbReference type="ARBA" id="ARBA00022691"/>
    </source>
</evidence>
<keyword evidence="5" id="KW-0963">Cytoplasm</keyword>
<evidence type="ECO:0000256" key="5">
    <source>
        <dbReference type="ARBA" id="ARBA00022490"/>
    </source>
</evidence>
<dbReference type="NCBIfam" id="NF011494">
    <property type="entry name" value="PRK14902.1"/>
    <property type="match status" value="1"/>
</dbReference>
<comment type="catalytic activity">
    <reaction evidence="13">
        <text>cytidine(967) in 16S rRNA + S-adenosyl-L-methionine = 5-methylcytidine(967) in 16S rRNA + S-adenosyl-L-homocysteine + H(+)</text>
        <dbReference type="Rhea" id="RHEA:42748"/>
        <dbReference type="Rhea" id="RHEA-COMP:10219"/>
        <dbReference type="Rhea" id="RHEA-COMP:10220"/>
        <dbReference type="ChEBI" id="CHEBI:15378"/>
        <dbReference type="ChEBI" id="CHEBI:57856"/>
        <dbReference type="ChEBI" id="CHEBI:59789"/>
        <dbReference type="ChEBI" id="CHEBI:74483"/>
        <dbReference type="ChEBI" id="CHEBI:82748"/>
        <dbReference type="EC" id="2.1.1.176"/>
    </reaction>
</comment>
<evidence type="ECO:0000256" key="12">
    <source>
        <dbReference type="ARBA" id="ARBA00031088"/>
    </source>
</evidence>
<dbReference type="PANTHER" id="PTHR22807">
    <property type="entry name" value="NOP2 YEAST -RELATED NOL1/NOP2/FMU SUN DOMAIN-CONTAINING"/>
    <property type="match status" value="1"/>
</dbReference>
<dbReference type="GO" id="GO:0003723">
    <property type="term" value="F:RNA binding"/>
    <property type="evidence" value="ECO:0007669"/>
    <property type="project" value="UniProtKB-UniRule"/>
</dbReference>
<dbReference type="SUPFAM" id="SSF53335">
    <property type="entry name" value="S-adenosyl-L-methionine-dependent methyltransferases"/>
    <property type="match status" value="1"/>
</dbReference>
<dbReference type="Pfam" id="PF22458">
    <property type="entry name" value="RsmF-B_ferredox"/>
    <property type="match status" value="1"/>
</dbReference>
<dbReference type="PROSITE" id="PS51686">
    <property type="entry name" value="SAM_MT_RSMB_NOP"/>
    <property type="match status" value="1"/>
</dbReference>
<dbReference type="AlphaFoldDB" id="D6GS87"/>
<keyword evidence="8 14" id="KW-0808">Transferase</keyword>
<dbReference type="InterPro" id="IPR006027">
    <property type="entry name" value="NusB_RsmB_TIM44"/>
</dbReference>
<feature type="binding site" evidence="14">
    <location>
        <position position="329"/>
    </location>
    <ligand>
        <name>S-adenosyl-L-methionine</name>
        <dbReference type="ChEBI" id="CHEBI:59789"/>
    </ligand>
</feature>
<dbReference type="InterPro" id="IPR029063">
    <property type="entry name" value="SAM-dependent_MTases_sf"/>
</dbReference>
<dbReference type="PROSITE" id="PS01153">
    <property type="entry name" value="NOL1_NOP2_SUN"/>
    <property type="match status" value="1"/>
</dbReference>
<dbReference type="PRINTS" id="PR02008">
    <property type="entry name" value="RCMTFAMILY"/>
</dbReference>
<evidence type="ECO:0000256" key="1">
    <source>
        <dbReference type="ARBA" id="ARBA00002724"/>
    </source>
</evidence>
<dbReference type="InterPro" id="IPR035926">
    <property type="entry name" value="NusB-like_sf"/>
</dbReference>
<dbReference type="Proteomes" id="UP000007468">
    <property type="component" value="Chromosome"/>
</dbReference>
<evidence type="ECO:0000256" key="6">
    <source>
        <dbReference type="ARBA" id="ARBA00022552"/>
    </source>
</evidence>
<evidence type="ECO:0000256" key="13">
    <source>
        <dbReference type="ARBA" id="ARBA00047283"/>
    </source>
</evidence>
<dbReference type="EMBL" id="CP002390">
    <property type="protein sequence ID" value="EFE28528.1"/>
    <property type="molecule type" value="Genomic_DNA"/>
</dbReference>
<accession>D6GS87</accession>
<evidence type="ECO:0000256" key="14">
    <source>
        <dbReference type="PROSITE-ProRule" id="PRU01023"/>
    </source>
</evidence>
<keyword evidence="7 14" id="KW-0489">Methyltransferase</keyword>
<keyword evidence="10 14" id="KW-0694">RNA-binding</keyword>
<dbReference type="GO" id="GO:0005737">
    <property type="term" value="C:cytoplasm"/>
    <property type="evidence" value="ECO:0007669"/>
    <property type="project" value="UniProtKB-SubCell"/>
</dbReference>
<proteinExistence type="inferred from homology"/>
<evidence type="ECO:0000256" key="10">
    <source>
        <dbReference type="ARBA" id="ARBA00022884"/>
    </source>
</evidence>
<dbReference type="eggNOG" id="COG0781">
    <property type="taxonomic scope" value="Bacteria"/>
</dbReference>
<gene>
    <name evidence="16" type="primary">sun</name>
    <name evidence="16" type="ordered locus">HMPREF0389_00444</name>
</gene>
<dbReference type="KEGG" id="faa:HMPREF0389_00444"/>
<dbReference type="NCBIfam" id="TIGR00563">
    <property type="entry name" value="rsmB"/>
    <property type="match status" value="1"/>
</dbReference>
<dbReference type="PANTHER" id="PTHR22807:SF53">
    <property type="entry name" value="RIBOSOMAL RNA SMALL SUBUNIT METHYLTRANSFERASE B-RELATED"/>
    <property type="match status" value="1"/>
</dbReference>
<dbReference type="GO" id="GO:0008649">
    <property type="term" value="F:rRNA methyltransferase activity"/>
    <property type="evidence" value="ECO:0007669"/>
    <property type="project" value="InterPro"/>
</dbReference>
<evidence type="ECO:0000256" key="11">
    <source>
        <dbReference type="ARBA" id="ARBA00030399"/>
    </source>
</evidence>
<evidence type="ECO:0000313" key="17">
    <source>
        <dbReference type="Proteomes" id="UP000007468"/>
    </source>
</evidence>
<dbReference type="InterPro" id="IPR004573">
    <property type="entry name" value="rRNA_ssu_MeTfrase_B"/>
</dbReference>
<reference evidence="17" key="1">
    <citation type="submission" date="2010-12" db="EMBL/GenBank/DDBJ databases">
        <title>The genome sequence of Filifactor alocis strain ATCC 35896.</title>
        <authorList>
            <consortium name="The Broad Institute Genome Sequencing Platform"/>
            <person name="Ward D."/>
            <person name="Earl A."/>
            <person name="Feldgarden M."/>
            <person name="Young S.K."/>
            <person name="Gargeya S."/>
            <person name="Zeng Q."/>
            <person name="Alvarado L."/>
            <person name="Berlin A."/>
            <person name="Bochicchio J."/>
            <person name="Chapman S.B."/>
            <person name="Chen Z."/>
            <person name="Freedman E."/>
            <person name="Gellesch M."/>
            <person name="Goldberg J."/>
            <person name="Griggs A."/>
            <person name="Gujja S."/>
            <person name="Heilman E."/>
            <person name="Heiman D."/>
            <person name="Howarth C."/>
            <person name="Mehta T."/>
            <person name="Neiman D."/>
            <person name="Pearson M."/>
            <person name="Roberts A."/>
            <person name="Saif S."/>
            <person name="Shea T."/>
            <person name="Shenoy N."/>
            <person name="Sisk P."/>
            <person name="Stolte C."/>
            <person name="Sykes S."/>
            <person name="White J."/>
            <person name="Yandava C."/>
            <person name="Izard J."/>
            <person name="Blanton J.M."/>
            <person name="Baranova O.V."/>
            <person name="Tanner A.C."/>
            <person name="Dewhirst F.E."/>
            <person name="Haas B."/>
            <person name="Nusbaum C."/>
            <person name="Birren B."/>
        </authorList>
    </citation>
    <scope>NUCLEOTIDE SEQUENCE [LARGE SCALE GENOMIC DNA]</scope>
    <source>
        <strain evidence="17">ATCC 35896 / D40 B5</strain>
    </source>
</reference>
<evidence type="ECO:0000256" key="4">
    <source>
        <dbReference type="ARBA" id="ARBA00012140"/>
    </source>
</evidence>
<dbReference type="STRING" id="546269.HMPREF0389_00444"/>
<keyword evidence="6" id="KW-0698">rRNA processing</keyword>
<evidence type="ECO:0000259" key="15">
    <source>
        <dbReference type="PROSITE" id="PS51686"/>
    </source>
</evidence>
<sequence length="440" mass="50424">MPSVRKLAYDSVYAVKYKGVYSNLYISQSIKKYRLIDRDRVFYTELVYGTLENIKFLDYVIDKFSNVKVDKLSKEVLTILEVSLYQIHYMDGVQNFAVVNEMVNLAKVVWHNARIPSFVNGILRNILRNPNAFDILLPPGKKRLSIEYSVSEWISELLINQYSLEKAEDILYALSQHPAIYLRVNMNKVTTDRLKEKLCSLGVDTEKVVGFDNILQTKHFNGIEKNEYFLKGYFTIQDISSVCCIKALSPKTGEKILDICAAPGGKTTAIAEIIGEKGIVFSNDKGVNKLNLISQSAKRLCLDNIELSDIDACEFQENWKEMFDRVLVDVPCSGLGVIRRKPEIRYKQGVEFKSLYPIQKKILDNASQYVKKDGILIYSTCTLNREENQEVIHHFLSTHTNFTLDDMIIPTLGQVYGMVELLPDEGQWDGFFISKLKRIQ</sequence>
<dbReference type="Gene3D" id="3.40.50.150">
    <property type="entry name" value="Vaccinia Virus protein VP39"/>
    <property type="match status" value="1"/>
</dbReference>
<feature type="binding site" evidence="14">
    <location>
        <position position="311"/>
    </location>
    <ligand>
        <name>S-adenosyl-L-methionine</name>
        <dbReference type="ChEBI" id="CHEBI:59789"/>
    </ligand>
</feature>
<dbReference type="CDD" id="cd02440">
    <property type="entry name" value="AdoMet_MTases"/>
    <property type="match status" value="1"/>
</dbReference>
<dbReference type="EC" id="2.1.1.176" evidence="4"/>
<evidence type="ECO:0000256" key="7">
    <source>
        <dbReference type="ARBA" id="ARBA00022603"/>
    </source>
</evidence>
<dbReference type="GO" id="GO:0006355">
    <property type="term" value="P:regulation of DNA-templated transcription"/>
    <property type="evidence" value="ECO:0007669"/>
    <property type="project" value="InterPro"/>
</dbReference>
<dbReference type="Pfam" id="PF01029">
    <property type="entry name" value="NusB"/>
    <property type="match status" value="1"/>
</dbReference>